<dbReference type="PRINTS" id="PR00301">
    <property type="entry name" value="HEATSHOCK70"/>
</dbReference>
<evidence type="ECO:0000256" key="1">
    <source>
        <dbReference type="ARBA" id="ARBA00007381"/>
    </source>
</evidence>
<dbReference type="GO" id="GO:0140662">
    <property type="term" value="F:ATP-dependent protein folding chaperone"/>
    <property type="evidence" value="ECO:0007669"/>
    <property type="project" value="InterPro"/>
</dbReference>
<dbReference type="WBParaSite" id="EgrG_002028200">
    <property type="protein sequence ID" value="EgrG_002028200"/>
    <property type="gene ID" value="EgrG_002028200"/>
</dbReference>
<dbReference type="InterPro" id="IPR029048">
    <property type="entry name" value="HSP70_C_sf"/>
</dbReference>
<dbReference type="AlphaFoldDB" id="A0A068WRB3"/>
<protein>
    <submittedName>
        <fullName evidence="5 7">Heat shock protein 70</fullName>
    </submittedName>
</protein>
<keyword evidence="3 4" id="KW-0067">ATP-binding</keyword>
<dbReference type="SUPFAM" id="SSF100920">
    <property type="entry name" value="Heat shock protein 70kD (HSP70), peptide-binding domain"/>
    <property type="match status" value="1"/>
</dbReference>
<sequence>MRWLQADGELMLRAPSHAPSCFSTPTASSSPPLVSLPSMTFMLAPTAALRSPRRTLLQQTIPVRRVSSYRERLTPQMVKDLNLTRYGLEAKYYKAKITFSGADPTARWSHRPTTLRHRMRLAGMQNLSLQLFEVNAANVGDYQCWSQPIGGVANWPGVEGQNQQSARQEVPLPYETEVGMKEELMEGPVCQGAVRQLNSDLTLLNGNYPRLLLRRFNWSVIHAKEQATLKYSYLHLISHWVAPVDLGVTEAPSQMAVFVVWDSFYRRKPARHSSLFCLFDYGSRHCALSCTNHIRQVDEASKNVLLVHWRVQTRQSGNSSQRSRSPHNAQLCGLHRQGAFILGEKVTDAVITVPAYFNVSQRQTTIDAGKIAGLNALRLINEPTAAAIAYAMDTRSDRQHNVLVFDWGGGTLDVSILSIENGTFDVKAVSGDMHLGGEDITSRLVDHFVEEFKREHEGRDLTTSTKAISRLREACETAKRKLSTVECTNVEVESLFEGIDFCADLTRAKLEWLCSDLFRRTMDAVKSVLSAAKMKKTDIHEILLVGGSTRIPKVQTMLQDFFNGRRLNRSVNADEAVAYGATLLAAKLTGTMTKSMQRLRLLDKSGILHVSVVEKSLRKQKSITTINYKGGLSEEEIERMMNDAEKFKQVDEKERRRLAAKNGLVGHIYSIREEMESEGMKQRTSEENRQKAIRTCEKMMNWINKEKNAKEEDYKRMWRTLEEMYTDITRIRRSAVSDHSDMKSDIDRCGHPNTRICIVEYNKKRRI</sequence>
<organism evidence="5">
    <name type="scientific">Echinococcus granulosus</name>
    <name type="common">Hydatid tapeworm</name>
    <dbReference type="NCBI Taxonomy" id="6210"/>
    <lineage>
        <taxon>Eukaryota</taxon>
        <taxon>Metazoa</taxon>
        <taxon>Spiralia</taxon>
        <taxon>Lophotrochozoa</taxon>
        <taxon>Platyhelminthes</taxon>
        <taxon>Cestoda</taxon>
        <taxon>Eucestoda</taxon>
        <taxon>Cyclophyllidea</taxon>
        <taxon>Taeniidae</taxon>
        <taxon>Echinococcus</taxon>
        <taxon>Echinococcus granulosus group</taxon>
    </lineage>
</organism>
<reference evidence="5 6" key="1">
    <citation type="journal article" date="2013" name="Nature">
        <title>The genomes of four tapeworm species reveal adaptations to parasitism.</title>
        <authorList>
            <person name="Tsai I.J."/>
            <person name="Zarowiecki M."/>
            <person name="Holroyd N."/>
            <person name="Garciarrubio A."/>
            <person name="Sanchez-Flores A."/>
            <person name="Brooks K.L."/>
            <person name="Tracey A."/>
            <person name="Bobes R.J."/>
            <person name="Fragoso G."/>
            <person name="Sciutto E."/>
            <person name="Aslett M."/>
            <person name="Beasley H."/>
            <person name="Bennett H.M."/>
            <person name="Cai J."/>
            <person name="Camicia F."/>
            <person name="Clark R."/>
            <person name="Cucher M."/>
            <person name="De Silva N."/>
            <person name="Day T.A."/>
            <person name="Deplazes P."/>
            <person name="Estrada K."/>
            <person name="Fernandez C."/>
            <person name="Holland P.W."/>
            <person name="Hou J."/>
            <person name="Hu S."/>
            <person name="Huckvale T."/>
            <person name="Hung S.S."/>
            <person name="Kamenetzky L."/>
            <person name="Keane J.A."/>
            <person name="Kiss F."/>
            <person name="Koziol U."/>
            <person name="Lambert O."/>
            <person name="Liu K."/>
            <person name="Luo X."/>
            <person name="Luo Y."/>
            <person name="Macchiaroli N."/>
            <person name="Nichol S."/>
            <person name="Paps J."/>
            <person name="Parkinson J."/>
            <person name="Pouchkina-Stantcheva N."/>
            <person name="Riddiford N."/>
            <person name="Rosenzvit M."/>
            <person name="Salinas G."/>
            <person name="Wasmuth J.D."/>
            <person name="Zamanian M."/>
            <person name="Zheng Y."/>
            <person name="Cai X."/>
            <person name="Soberon X."/>
            <person name="Olson P.D."/>
            <person name="Laclette J.P."/>
            <person name="Brehm K."/>
            <person name="Berriman M."/>
            <person name="Garciarrubio A."/>
            <person name="Bobes R.J."/>
            <person name="Fragoso G."/>
            <person name="Sanchez-Flores A."/>
            <person name="Estrada K."/>
            <person name="Cevallos M.A."/>
            <person name="Morett E."/>
            <person name="Gonzalez V."/>
            <person name="Portillo T."/>
            <person name="Ochoa-Leyva A."/>
            <person name="Jose M.V."/>
            <person name="Sciutto E."/>
            <person name="Landa A."/>
            <person name="Jimenez L."/>
            <person name="Valdes V."/>
            <person name="Carrero J.C."/>
            <person name="Larralde C."/>
            <person name="Morales-Montor J."/>
            <person name="Limon-Lason J."/>
            <person name="Soberon X."/>
            <person name="Laclette J.P."/>
        </authorList>
    </citation>
    <scope>NUCLEOTIDE SEQUENCE [LARGE SCALE GENOMIC DNA]</scope>
</reference>
<accession>A0A068WRB3</accession>
<evidence type="ECO:0000256" key="3">
    <source>
        <dbReference type="ARBA" id="ARBA00022840"/>
    </source>
</evidence>
<dbReference type="InterPro" id="IPR013126">
    <property type="entry name" value="Hsp_70_fam"/>
</dbReference>
<dbReference type="PROSITE" id="PS01036">
    <property type="entry name" value="HSP70_3"/>
    <property type="match status" value="1"/>
</dbReference>
<evidence type="ECO:0000313" key="5">
    <source>
        <dbReference type="EMBL" id="CDS22298.1"/>
    </source>
</evidence>
<dbReference type="OrthoDB" id="6281481at2759"/>
<gene>
    <name evidence="5" type="ORF">EgrG_002028200</name>
</gene>
<dbReference type="EMBL" id="LK028586">
    <property type="protein sequence ID" value="CDS22298.1"/>
    <property type="molecule type" value="Genomic_DNA"/>
</dbReference>
<dbReference type="InterPro" id="IPR018181">
    <property type="entry name" value="Heat_shock_70_CS"/>
</dbReference>
<dbReference type="FunFam" id="3.30.420.40:FF:000545">
    <property type="entry name" value="Endoplasmic reticulum chaperone BiP"/>
    <property type="match status" value="1"/>
</dbReference>
<dbReference type="CDD" id="cd24028">
    <property type="entry name" value="ASKHA_NBD_HSP70_HSPA1-like"/>
    <property type="match status" value="1"/>
</dbReference>
<dbReference type="InterPro" id="IPR029047">
    <property type="entry name" value="HSP70_peptide-bd_sf"/>
</dbReference>
<dbReference type="SUPFAM" id="SSF53067">
    <property type="entry name" value="Actin-like ATPase domain"/>
    <property type="match status" value="2"/>
</dbReference>
<dbReference type="GO" id="GO:0005524">
    <property type="term" value="F:ATP binding"/>
    <property type="evidence" value="ECO:0007669"/>
    <property type="project" value="UniProtKB-KW"/>
</dbReference>
<proteinExistence type="inferred from homology"/>
<dbReference type="Gene3D" id="2.60.34.10">
    <property type="entry name" value="Substrate Binding Domain Of DNAk, Chain A, domain 1"/>
    <property type="match status" value="1"/>
</dbReference>
<evidence type="ECO:0000313" key="7">
    <source>
        <dbReference type="WBParaSite" id="EgrG_002028200"/>
    </source>
</evidence>
<dbReference type="SUPFAM" id="SSF100934">
    <property type="entry name" value="Heat shock protein 70kD (HSP70), C-terminal subdomain"/>
    <property type="match status" value="1"/>
</dbReference>
<dbReference type="PANTHER" id="PTHR19375">
    <property type="entry name" value="HEAT SHOCK PROTEIN 70KDA"/>
    <property type="match status" value="1"/>
</dbReference>
<dbReference type="Gene3D" id="1.20.1270.10">
    <property type="match status" value="1"/>
</dbReference>
<evidence type="ECO:0000313" key="6">
    <source>
        <dbReference type="Proteomes" id="UP000492820"/>
    </source>
</evidence>
<comment type="similarity">
    <text evidence="1 4">Belongs to the heat shock protein 70 family.</text>
</comment>
<dbReference type="Pfam" id="PF00012">
    <property type="entry name" value="HSP70"/>
    <property type="match status" value="1"/>
</dbReference>
<keyword evidence="2 4" id="KW-0547">Nucleotide-binding</keyword>
<name>A0A068WRB3_ECHGR</name>
<dbReference type="InterPro" id="IPR043129">
    <property type="entry name" value="ATPase_NBD"/>
</dbReference>
<dbReference type="FunFam" id="3.90.640.10:FF:000002">
    <property type="entry name" value="Heat shock 70 kDa"/>
    <property type="match status" value="1"/>
</dbReference>
<reference evidence="5" key="2">
    <citation type="submission" date="2014-06" db="EMBL/GenBank/DDBJ databases">
        <authorList>
            <person name="Aslett M."/>
        </authorList>
    </citation>
    <scope>NUCLEOTIDE SEQUENCE</scope>
</reference>
<dbReference type="Gene3D" id="3.30.420.40">
    <property type="match status" value="2"/>
</dbReference>
<dbReference type="Proteomes" id="UP000492820">
    <property type="component" value="Unassembled WGS sequence"/>
</dbReference>
<evidence type="ECO:0000256" key="2">
    <source>
        <dbReference type="ARBA" id="ARBA00022741"/>
    </source>
</evidence>
<reference evidence="7" key="3">
    <citation type="submission" date="2020-10" db="UniProtKB">
        <authorList>
            <consortium name="WormBaseParasite"/>
        </authorList>
    </citation>
    <scope>IDENTIFICATION</scope>
</reference>
<dbReference type="Gene3D" id="3.90.640.10">
    <property type="entry name" value="Actin, Chain A, domain 4"/>
    <property type="match status" value="1"/>
</dbReference>
<keyword evidence="5" id="KW-0346">Stress response</keyword>
<evidence type="ECO:0000256" key="4">
    <source>
        <dbReference type="RuleBase" id="RU003322"/>
    </source>
</evidence>